<evidence type="ECO:0000313" key="2">
    <source>
        <dbReference type="EMBL" id="PEH89069.1"/>
    </source>
</evidence>
<dbReference type="EMBL" id="PDEA01000001">
    <property type="protein sequence ID" value="PEH89069.1"/>
    <property type="molecule type" value="Genomic_DNA"/>
</dbReference>
<organism evidence="2 3">
    <name type="scientific">Comamonas terrigena</name>
    <dbReference type="NCBI Taxonomy" id="32013"/>
    <lineage>
        <taxon>Bacteria</taxon>
        <taxon>Pseudomonadati</taxon>
        <taxon>Pseudomonadota</taxon>
        <taxon>Betaproteobacteria</taxon>
        <taxon>Burkholderiales</taxon>
        <taxon>Comamonadaceae</taxon>
        <taxon>Comamonas</taxon>
    </lineage>
</organism>
<feature type="transmembrane region" description="Helical" evidence="1">
    <location>
        <begin position="61"/>
        <end position="82"/>
    </location>
</feature>
<feature type="transmembrane region" description="Helical" evidence="1">
    <location>
        <begin position="177"/>
        <end position="195"/>
    </location>
</feature>
<sequence length="396" mass="42246">MALLQHLEEPSAPQPKGFALFALGFRPFYLLASIFAALSVPLWALQFAGLLPRPYLSGVVWHAHEMLLGFTLAVIVGFLLTAGRNWTNLPTPTGAKLCALVALWLLARVLVLTPYALAAAVANVAFPLAAAAGLAVPFFQARNRRNYFFVALLVLLAAVAALFHLTALGALATPPWAGLQIALDTVLFIVVVMGGRVIPMFTNNGVPGASAAKRPWVEKVALGFVLVLLLADAFGLQGWPVAAVAAVACVAHLCRWLLWQPWKTLGTPLVWVLHLAYVWVPIHLFLRAFSAFGWVSPSLSVHALTVGAAGGLMIGMMTRTAKGHTGRPLQASRADTAAYVLVLLAAVVRVALPLIAPSQTLHAILVSAVLWSAGFGLYAWCYGPLLTRPRMDGRPG</sequence>
<evidence type="ECO:0000313" key="3">
    <source>
        <dbReference type="Proteomes" id="UP000220246"/>
    </source>
</evidence>
<keyword evidence="3" id="KW-1185">Reference proteome</keyword>
<dbReference type="RefSeq" id="WP_066535058.1">
    <property type="nucleotide sequence ID" value="NZ_PDEA01000001.1"/>
</dbReference>
<dbReference type="GeneID" id="80801163"/>
<proteinExistence type="predicted"/>
<feature type="transmembrane region" description="Helical" evidence="1">
    <location>
        <begin position="94"/>
        <end position="111"/>
    </location>
</feature>
<gene>
    <name evidence="2" type="ORF">CRM82_11135</name>
</gene>
<dbReference type="InterPro" id="IPR010266">
    <property type="entry name" value="NnrS"/>
</dbReference>
<feature type="transmembrane region" description="Helical" evidence="1">
    <location>
        <begin position="265"/>
        <end position="286"/>
    </location>
</feature>
<reference evidence="3" key="1">
    <citation type="submission" date="2017-09" db="EMBL/GenBank/DDBJ databases">
        <title>FDA dAtabase for Regulatory Grade micrObial Sequences (FDA-ARGOS): Supporting development and validation of Infectious Disease Dx tests.</title>
        <authorList>
            <person name="Minogue T."/>
            <person name="Wolcott M."/>
            <person name="Wasieloski L."/>
            <person name="Aguilar W."/>
            <person name="Moore D."/>
            <person name="Tallon L."/>
            <person name="Sadzewicz L."/>
            <person name="Ott S."/>
            <person name="Zhao X."/>
            <person name="Nagaraj S."/>
            <person name="Vavikolanu K."/>
            <person name="Aluvathingal J."/>
            <person name="Nadendla S."/>
            <person name="Sichtig H."/>
        </authorList>
    </citation>
    <scope>NUCLEOTIDE SEQUENCE [LARGE SCALE GENOMIC DNA]</scope>
    <source>
        <strain evidence="3">FDAARGOS_394</strain>
    </source>
</reference>
<keyword evidence="1" id="KW-0472">Membrane</keyword>
<dbReference type="Pfam" id="PF05940">
    <property type="entry name" value="NnrS"/>
    <property type="match status" value="1"/>
</dbReference>
<feature type="transmembrane region" description="Helical" evidence="1">
    <location>
        <begin position="216"/>
        <end position="235"/>
    </location>
</feature>
<feature type="transmembrane region" description="Helical" evidence="1">
    <location>
        <begin position="336"/>
        <end position="355"/>
    </location>
</feature>
<feature type="transmembrane region" description="Helical" evidence="1">
    <location>
        <begin position="28"/>
        <end position="49"/>
    </location>
</feature>
<dbReference type="STRING" id="1219032.GCA_001515545_01473"/>
<evidence type="ECO:0000256" key="1">
    <source>
        <dbReference type="SAM" id="Phobius"/>
    </source>
</evidence>
<keyword evidence="1" id="KW-1133">Transmembrane helix</keyword>
<feature type="transmembrane region" description="Helical" evidence="1">
    <location>
        <begin position="117"/>
        <end position="139"/>
    </location>
</feature>
<dbReference type="OrthoDB" id="9770040at2"/>
<dbReference type="Proteomes" id="UP000220246">
    <property type="component" value="Unassembled WGS sequence"/>
</dbReference>
<feature type="transmembrane region" description="Helical" evidence="1">
    <location>
        <begin position="146"/>
        <end position="171"/>
    </location>
</feature>
<name>A0A2A7UUM7_COMTR</name>
<protein>
    <submittedName>
        <fullName evidence="2">NnrS family protein</fullName>
    </submittedName>
</protein>
<accession>A0A2A7UUM7</accession>
<feature type="transmembrane region" description="Helical" evidence="1">
    <location>
        <begin position="361"/>
        <end position="381"/>
    </location>
</feature>
<feature type="transmembrane region" description="Helical" evidence="1">
    <location>
        <begin position="292"/>
        <end position="315"/>
    </location>
</feature>
<comment type="caution">
    <text evidence="2">The sequence shown here is derived from an EMBL/GenBank/DDBJ whole genome shotgun (WGS) entry which is preliminary data.</text>
</comment>
<keyword evidence="1" id="KW-0812">Transmembrane</keyword>
<dbReference type="AlphaFoldDB" id="A0A2A7UUM7"/>